<dbReference type="PRINTS" id="PR01099">
    <property type="entry name" value="HYETHTZKNASE"/>
</dbReference>
<feature type="binding site" evidence="11">
    <location>
        <position position="194"/>
    </location>
    <ligand>
        <name>substrate</name>
    </ligand>
</feature>
<accession>A0A6L5WG73</accession>
<dbReference type="UniPathway" id="UPA00060">
    <property type="reaction ID" value="UER00139"/>
</dbReference>
<comment type="function">
    <text evidence="11">Catalyzes the phosphorylation of the hydroxyl group of 4-methyl-5-beta-hydroxyethylthiazole (THZ).</text>
</comment>
<keyword evidence="8 11" id="KW-0067">ATP-binding</keyword>
<comment type="caution">
    <text evidence="12">The sequence shown here is derived from an EMBL/GenBank/DDBJ whole genome shotgun (WGS) entry which is preliminary data.</text>
</comment>
<gene>
    <name evidence="11 12" type="primary">thiM</name>
    <name evidence="12" type="ORF">F1B92_02880</name>
</gene>
<feature type="binding site" evidence="11">
    <location>
        <position position="167"/>
    </location>
    <ligand>
        <name>ATP</name>
        <dbReference type="ChEBI" id="CHEBI:30616"/>
    </ligand>
</feature>
<keyword evidence="9 11" id="KW-0460">Magnesium</keyword>
<dbReference type="SUPFAM" id="SSF53613">
    <property type="entry name" value="Ribokinase-like"/>
    <property type="match status" value="1"/>
</dbReference>
<evidence type="ECO:0000256" key="2">
    <source>
        <dbReference type="ARBA" id="ARBA00001946"/>
    </source>
</evidence>
<comment type="similarity">
    <text evidence="11">Belongs to the Thz kinase family.</text>
</comment>
<dbReference type="EMBL" id="VWSJ01000007">
    <property type="protein sequence ID" value="MSN96148.1"/>
    <property type="molecule type" value="Genomic_DNA"/>
</dbReference>
<evidence type="ECO:0000256" key="8">
    <source>
        <dbReference type="ARBA" id="ARBA00022840"/>
    </source>
</evidence>
<dbReference type="GO" id="GO:0009229">
    <property type="term" value="P:thiamine diphosphate biosynthetic process"/>
    <property type="evidence" value="ECO:0007669"/>
    <property type="project" value="UniProtKB-UniRule"/>
</dbReference>
<keyword evidence="5 11" id="KW-0479">Metal-binding</keyword>
<dbReference type="EC" id="2.7.1.50" evidence="11"/>
<sequence length="271" mass="29024">MKNFLNNIREKKPLIHCITNYVTANDVANSLIGVGASPIMADEFEEVSDITKISNALLVNLGTLNLRTIKSMKLALKTANENNIITVLDPVGVGASGIRNKTAIELIENFKFSVIRGNISEIKFLNGEDGVVKGVDANLADLNDDLNNKVRIAKSLSKKTGAVVMISGKIDVISDCENSYICKNGTSMMSDVSGSGCMLGGIVAAFCAANDENLKASLMAVGLMGLAGEFARGGSVLSAIGNFTFKNNLIDEIYLMDDEKLQNGIKIEKFY</sequence>
<organism evidence="12 13">
    <name type="scientific">Campylobacter portucalensis</name>
    <dbReference type="NCBI Taxonomy" id="2608384"/>
    <lineage>
        <taxon>Bacteria</taxon>
        <taxon>Pseudomonadati</taxon>
        <taxon>Campylobacterota</taxon>
        <taxon>Epsilonproteobacteria</taxon>
        <taxon>Campylobacterales</taxon>
        <taxon>Campylobacteraceae</taxon>
        <taxon>Campylobacter</taxon>
    </lineage>
</organism>
<evidence type="ECO:0000256" key="11">
    <source>
        <dbReference type="HAMAP-Rule" id="MF_00228"/>
    </source>
</evidence>
<reference evidence="12 13" key="1">
    <citation type="submission" date="2019-09" db="EMBL/GenBank/DDBJ databases">
        <authorList>
            <person name="Silva M."/>
            <person name="Pereira G."/>
            <person name="Lopes-Da-Costa L."/>
            <person name="Silva E."/>
        </authorList>
    </citation>
    <scope>NUCLEOTIDE SEQUENCE [LARGE SCALE GENOMIC DNA]</scope>
    <source>
        <strain evidence="12 13">FMV-PI01</strain>
    </source>
</reference>
<comment type="cofactor">
    <cofactor evidence="2 11">
        <name>Mg(2+)</name>
        <dbReference type="ChEBI" id="CHEBI:18420"/>
    </cofactor>
</comment>
<protein>
    <recommendedName>
        <fullName evidence="11">Hydroxyethylthiazole kinase</fullName>
        <ecNumber evidence="11">2.7.1.50</ecNumber>
    </recommendedName>
    <alternativeName>
        <fullName evidence="11">4-methyl-5-beta-hydroxyethylthiazole kinase</fullName>
        <shortName evidence="11">TH kinase</shortName>
        <shortName evidence="11">Thz kinase</shortName>
    </alternativeName>
</protein>
<dbReference type="PIRSF" id="PIRSF000513">
    <property type="entry name" value="Thz_kinase"/>
    <property type="match status" value="1"/>
</dbReference>
<dbReference type="GO" id="GO:0005524">
    <property type="term" value="F:ATP binding"/>
    <property type="evidence" value="ECO:0007669"/>
    <property type="project" value="UniProtKB-UniRule"/>
</dbReference>
<proteinExistence type="inferred from homology"/>
<evidence type="ECO:0000256" key="7">
    <source>
        <dbReference type="ARBA" id="ARBA00022777"/>
    </source>
</evidence>
<dbReference type="Gene3D" id="3.40.1190.20">
    <property type="match status" value="1"/>
</dbReference>
<comment type="pathway">
    <text evidence="3 11">Cofactor biosynthesis; thiamine diphosphate biosynthesis; 4-methyl-5-(2-phosphoethyl)-thiazole from 5-(2-hydroxyethyl)-4-methylthiazole: step 1/1.</text>
</comment>
<dbReference type="InterPro" id="IPR029056">
    <property type="entry name" value="Ribokinase-like"/>
</dbReference>
<evidence type="ECO:0000256" key="1">
    <source>
        <dbReference type="ARBA" id="ARBA00001771"/>
    </source>
</evidence>
<dbReference type="GO" id="GO:0000287">
    <property type="term" value="F:magnesium ion binding"/>
    <property type="evidence" value="ECO:0007669"/>
    <property type="project" value="UniProtKB-UniRule"/>
</dbReference>
<name>A0A6L5WG73_9BACT</name>
<feature type="binding site" evidence="11">
    <location>
        <position position="116"/>
    </location>
    <ligand>
        <name>ATP</name>
        <dbReference type="ChEBI" id="CHEBI:30616"/>
    </ligand>
</feature>
<keyword evidence="4 11" id="KW-0808">Transferase</keyword>
<keyword evidence="7 11" id="KW-0418">Kinase</keyword>
<dbReference type="AlphaFoldDB" id="A0A6L5WG73"/>
<dbReference type="CDD" id="cd01170">
    <property type="entry name" value="THZ_kinase"/>
    <property type="match status" value="1"/>
</dbReference>
<dbReference type="Proteomes" id="UP000476338">
    <property type="component" value="Unassembled WGS sequence"/>
</dbReference>
<dbReference type="HAMAP" id="MF_00228">
    <property type="entry name" value="Thz_kinase"/>
    <property type="match status" value="1"/>
</dbReference>
<evidence type="ECO:0000256" key="10">
    <source>
        <dbReference type="ARBA" id="ARBA00022977"/>
    </source>
</evidence>
<comment type="catalytic activity">
    <reaction evidence="1 11">
        <text>5-(2-hydroxyethyl)-4-methylthiazole + ATP = 4-methyl-5-(2-phosphooxyethyl)-thiazole + ADP + H(+)</text>
        <dbReference type="Rhea" id="RHEA:24212"/>
        <dbReference type="ChEBI" id="CHEBI:15378"/>
        <dbReference type="ChEBI" id="CHEBI:17957"/>
        <dbReference type="ChEBI" id="CHEBI:30616"/>
        <dbReference type="ChEBI" id="CHEBI:58296"/>
        <dbReference type="ChEBI" id="CHEBI:456216"/>
        <dbReference type="EC" id="2.7.1.50"/>
    </reaction>
</comment>
<dbReference type="GO" id="GO:0009228">
    <property type="term" value="P:thiamine biosynthetic process"/>
    <property type="evidence" value="ECO:0007669"/>
    <property type="project" value="UniProtKB-KW"/>
</dbReference>
<reference evidence="12 13" key="2">
    <citation type="submission" date="2020-03" db="EMBL/GenBank/DDBJ databases">
        <title>Campylobacter portucalensis sp. nov., a new species of Campylobacter isolated from the reproductive tract of bulls.</title>
        <authorList>
            <person name="Silva M.F."/>
            <person name="Pereira G."/>
            <person name="Carneiro C."/>
            <person name="Hemphill A."/>
            <person name="Mateus L."/>
            <person name="Lopes-Da-Costa L."/>
            <person name="Silva E."/>
        </authorList>
    </citation>
    <scope>NUCLEOTIDE SEQUENCE [LARGE SCALE GENOMIC DNA]</scope>
    <source>
        <strain evidence="12 13">FMV-PI01</strain>
    </source>
</reference>
<feature type="binding site" evidence="11">
    <location>
        <position position="40"/>
    </location>
    <ligand>
        <name>substrate</name>
    </ligand>
</feature>
<evidence type="ECO:0000256" key="9">
    <source>
        <dbReference type="ARBA" id="ARBA00022842"/>
    </source>
</evidence>
<keyword evidence="10 11" id="KW-0784">Thiamine biosynthesis</keyword>
<keyword evidence="6 11" id="KW-0547">Nucleotide-binding</keyword>
<evidence type="ECO:0000313" key="13">
    <source>
        <dbReference type="Proteomes" id="UP000476338"/>
    </source>
</evidence>
<keyword evidence="13" id="KW-1185">Reference proteome</keyword>
<evidence type="ECO:0000256" key="5">
    <source>
        <dbReference type="ARBA" id="ARBA00022723"/>
    </source>
</evidence>
<evidence type="ECO:0000256" key="4">
    <source>
        <dbReference type="ARBA" id="ARBA00022679"/>
    </source>
</evidence>
<dbReference type="RefSeq" id="WP_154570414.1">
    <property type="nucleotide sequence ID" value="NZ_VWSJ01000007.1"/>
</dbReference>
<evidence type="ECO:0000313" key="12">
    <source>
        <dbReference type="EMBL" id="MSN96148.1"/>
    </source>
</evidence>
<dbReference type="Pfam" id="PF02110">
    <property type="entry name" value="HK"/>
    <property type="match status" value="1"/>
</dbReference>
<dbReference type="NCBIfam" id="NF006830">
    <property type="entry name" value="PRK09355.1"/>
    <property type="match status" value="1"/>
</dbReference>
<dbReference type="GO" id="GO:0004417">
    <property type="term" value="F:hydroxyethylthiazole kinase activity"/>
    <property type="evidence" value="ECO:0007669"/>
    <property type="project" value="UniProtKB-UniRule"/>
</dbReference>
<evidence type="ECO:0000256" key="3">
    <source>
        <dbReference type="ARBA" id="ARBA00004868"/>
    </source>
</evidence>
<evidence type="ECO:0000256" key="6">
    <source>
        <dbReference type="ARBA" id="ARBA00022741"/>
    </source>
</evidence>
<dbReference type="InterPro" id="IPR000417">
    <property type="entry name" value="Hyethyz_kinase"/>
</dbReference>